<evidence type="ECO:0000256" key="7">
    <source>
        <dbReference type="ARBA" id="ARBA00022840"/>
    </source>
</evidence>
<feature type="binding site" evidence="12">
    <location>
        <position position="176"/>
    </location>
    <ligand>
        <name>Mg(2+)</name>
        <dbReference type="ChEBI" id="CHEBI:18420"/>
    </ligand>
</feature>
<comment type="function">
    <text evidence="10 12">Involved in the biosynthesis of the central metabolite phospho-alpha-D-ribosyl-1-pyrophosphate (PRPP) via the transfer of pyrophosphoryl group from ATP to 1-hydroxyl of ribose-5-phosphate (Rib-5-P).</text>
</comment>
<evidence type="ECO:0000256" key="2">
    <source>
        <dbReference type="ARBA" id="ARBA00022679"/>
    </source>
</evidence>
<comment type="pathway">
    <text evidence="1 12">Metabolic intermediate biosynthesis; 5-phospho-alpha-D-ribose 1-diphosphate biosynthesis; 5-phospho-alpha-D-ribose 1-diphosphate from D-ribose 5-phosphate (route I): step 1/1.</text>
</comment>
<evidence type="ECO:0000256" key="3">
    <source>
        <dbReference type="ARBA" id="ARBA00022723"/>
    </source>
</evidence>
<dbReference type="InterPro" id="IPR029099">
    <property type="entry name" value="Pribosyltran_N"/>
</dbReference>
<organism evidence="14 15">
    <name type="scientific">SAR86 cluster bacterium</name>
    <dbReference type="NCBI Taxonomy" id="2030880"/>
    <lineage>
        <taxon>Bacteria</taxon>
        <taxon>Pseudomonadati</taxon>
        <taxon>Pseudomonadota</taxon>
        <taxon>Gammaproteobacteria</taxon>
        <taxon>SAR86 cluster</taxon>
    </lineage>
</organism>
<keyword evidence="2 12" id="KW-0808">Transferase</keyword>
<evidence type="ECO:0000313" key="15">
    <source>
        <dbReference type="Proteomes" id="UP000705230"/>
    </source>
</evidence>
<name>A0A937JAM2_9GAMM</name>
<feature type="binding site" evidence="12">
    <location>
        <position position="134"/>
    </location>
    <ligand>
        <name>Mg(2+)</name>
        <dbReference type="ChEBI" id="CHEBI:18420"/>
    </ligand>
</feature>
<dbReference type="SMART" id="SM01400">
    <property type="entry name" value="Pribosyltran_N"/>
    <property type="match status" value="1"/>
</dbReference>
<dbReference type="AlphaFoldDB" id="A0A937JAM2"/>
<dbReference type="GO" id="GO:0000287">
    <property type="term" value="F:magnesium ion binding"/>
    <property type="evidence" value="ECO:0007669"/>
    <property type="project" value="UniProtKB-UniRule"/>
</dbReference>
<dbReference type="Pfam" id="PF14572">
    <property type="entry name" value="Pribosyl_synth"/>
    <property type="match status" value="1"/>
</dbReference>
<evidence type="ECO:0000256" key="6">
    <source>
        <dbReference type="ARBA" id="ARBA00022777"/>
    </source>
</evidence>
<feature type="domain" description="Ribose-phosphate pyrophosphokinase N-terminal" evidence="13">
    <location>
        <begin position="8"/>
        <end position="124"/>
    </location>
</feature>
<feature type="binding site" evidence="12">
    <location>
        <position position="202"/>
    </location>
    <ligand>
        <name>D-ribose 5-phosphate</name>
        <dbReference type="ChEBI" id="CHEBI:78346"/>
    </ligand>
</feature>
<reference evidence="14" key="1">
    <citation type="submission" date="2020-10" db="EMBL/GenBank/DDBJ databases">
        <title>Microbiome of the Black Sea water column analyzed by genome centric metagenomics.</title>
        <authorList>
            <person name="Cabello-Yeves P.J."/>
            <person name="Callieri C."/>
            <person name="Picazo A."/>
            <person name="Mehrshad M."/>
            <person name="Haro-Moreno J.M."/>
            <person name="Roda-Garcia J."/>
            <person name="Dzembekova N."/>
            <person name="Slabakova V."/>
            <person name="Slabakova N."/>
            <person name="Moncheva S."/>
            <person name="Rodriguez-Valera F."/>
        </authorList>
    </citation>
    <scope>NUCLEOTIDE SEQUENCE</scope>
    <source>
        <strain evidence="14">BS30m-G43</strain>
    </source>
</reference>
<dbReference type="InterPro" id="IPR000836">
    <property type="entry name" value="PRTase_dom"/>
</dbReference>
<keyword evidence="5 12" id="KW-0547">Nucleotide-binding</keyword>
<evidence type="ECO:0000256" key="8">
    <source>
        <dbReference type="ARBA" id="ARBA00022842"/>
    </source>
</evidence>
<evidence type="ECO:0000259" key="13">
    <source>
        <dbReference type="Pfam" id="PF13793"/>
    </source>
</evidence>
<evidence type="ECO:0000256" key="4">
    <source>
        <dbReference type="ARBA" id="ARBA00022727"/>
    </source>
</evidence>
<dbReference type="InterPro" id="IPR037515">
    <property type="entry name" value="Rib-P_diPkinase_bac"/>
</dbReference>
<keyword evidence="12" id="KW-0963">Cytoplasm</keyword>
<dbReference type="NCBIfam" id="NF002320">
    <property type="entry name" value="PRK01259.1"/>
    <property type="match status" value="1"/>
</dbReference>
<evidence type="ECO:0000256" key="12">
    <source>
        <dbReference type="HAMAP-Rule" id="MF_00583"/>
    </source>
</evidence>
<protein>
    <recommendedName>
        <fullName evidence="12">Ribose-phosphate pyrophosphokinase</fullName>
        <shortName evidence="12">RPPK</shortName>
        <ecNumber evidence="12">2.7.6.1</ecNumber>
    </recommendedName>
    <alternativeName>
        <fullName evidence="12">5-phospho-D-ribosyl alpha-1-diphosphate synthase</fullName>
    </alternativeName>
    <alternativeName>
        <fullName evidence="12">Phosphoribosyl diphosphate synthase</fullName>
    </alternativeName>
    <alternativeName>
        <fullName evidence="12">Phosphoribosyl pyrophosphate synthase</fullName>
        <shortName evidence="12">P-Rib-PP synthase</shortName>
        <shortName evidence="12">PRPP synthase</shortName>
        <shortName evidence="12">PRPPase</shortName>
    </alternativeName>
</protein>
<dbReference type="PANTHER" id="PTHR10210">
    <property type="entry name" value="RIBOSE-PHOSPHATE DIPHOSPHOKINASE FAMILY MEMBER"/>
    <property type="match status" value="1"/>
</dbReference>
<feature type="active site" evidence="12">
    <location>
        <position position="200"/>
    </location>
</feature>
<keyword evidence="8 12" id="KW-0460">Magnesium</keyword>
<dbReference type="GO" id="GO:0006015">
    <property type="term" value="P:5-phosphoribose 1-diphosphate biosynthetic process"/>
    <property type="evidence" value="ECO:0007669"/>
    <property type="project" value="UniProtKB-UniRule"/>
</dbReference>
<keyword evidence="4 12" id="KW-0545">Nucleotide biosynthesis</keyword>
<dbReference type="GO" id="GO:0016301">
    <property type="term" value="F:kinase activity"/>
    <property type="evidence" value="ECO:0007669"/>
    <property type="project" value="UniProtKB-KW"/>
</dbReference>
<dbReference type="Gene3D" id="3.40.50.2020">
    <property type="match status" value="2"/>
</dbReference>
<evidence type="ECO:0000256" key="11">
    <source>
        <dbReference type="ARBA" id="ARBA00061444"/>
    </source>
</evidence>
<evidence type="ECO:0000256" key="9">
    <source>
        <dbReference type="ARBA" id="ARBA00049535"/>
    </source>
</evidence>
<gene>
    <name evidence="12" type="primary">prs</name>
    <name evidence="14" type="ORF">ISR29_02140</name>
</gene>
<comment type="subunit">
    <text evidence="12">Homohexamer.</text>
</comment>
<evidence type="ECO:0000313" key="14">
    <source>
        <dbReference type="EMBL" id="MBL6902980.1"/>
    </source>
</evidence>
<evidence type="ECO:0000256" key="5">
    <source>
        <dbReference type="ARBA" id="ARBA00022741"/>
    </source>
</evidence>
<feature type="binding site" evidence="12">
    <location>
        <begin position="230"/>
        <end position="234"/>
    </location>
    <ligand>
        <name>D-ribose 5-phosphate</name>
        <dbReference type="ChEBI" id="CHEBI:78346"/>
    </ligand>
</feature>
<dbReference type="EC" id="2.7.6.1" evidence="12"/>
<dbReference type="GO" id="GO:0005737">
    <property type="term" value="C:cytoplasm"/>
    <property type="evidence" value="ECO:0007669"/>
    <property type="project" value="UniProtKB-SubCell"/>
</dbReference>
<dbReference type="FunFam" id="3.40.50.2020:FF:000001">
    <property type="entry name" value="Ribose-phosphate pyrophosphokinase"/>
    <property type="match status" value="1"/>
</dbReference>
<dbReference type="NCBIfam" id="TIGR01251">
    <property type="entry name" value="ribP_PPkin"/>
    <property type="match status" value="1"/>
</dbReference>
<comment type="similarity">
    <text evidence="11 12">Belongs to the ribose-phosphate pyrophosphokinase family. Class I subfamily.</text>
</comment>
<dbReference type="GO" id="GO:0005524">
    <property type="term" value="F:ATP binding"/>
    <property type="evidence" value="ECO:0007669"/>
    <property type="project" value="UniProtKB-KW"/>
</dbReference>
<feature type="binding site" evidence="12">
    <location>
        <position position="226"/>
    </location>
    <ligand>
        <name>D-ribose 5-phosphate</name>
        <dbReference type="ChEBI" id="CHEBI:78346"/>
    </ligand>
</feature>
<dbReference type="GO" id="GO:0004749">
    <property type="term" value="F:ribose phosphate diphosphokinase activity"/>
    <property type="evidence" value="ECO:0007669"/>
    <property type="project" value="UniProtKB-UniRule"/>
</dbReference>
<dbReference type="GO" id="GO:0002189">
    <property type="term" value="C:ribose phosphate diphosphokinase complex"/>
    <property type="evidence" value="ECO:0007669"/>
    <property type="project" value="TreeGrafter"/>
</dbReference>
<accession>A0A937JAM2</accession>
<dbReference type="InterPro" id="IPR029057">
    <property type="entry name" value="PRTase-like"/>
</dbReference>
<dbReference type="EMBL" id="JADHSG010000002">
    <property type="protein sequence ID" value="MBL6902980.1"/>
    <property type="molecule type" value="Genomic_DNA"/>
</dbReference>
<feature type="binding site" evidence="12">
    <location>
        <begin position="99"/>
        <end position="100"/>
    </location>
    <ligand>
        <name>ATP</name>
        <dbReference type="ChEBI" id="CHEBI:30616"/>
    </ligand>
</feature>
<evidence type="ECO:0000256" key="1">
    <source>
        <dbReference type="ARBA" id="ARBA00004996"/>
    </source>
</evidence>
<keyword evidence="6 12" id="KW-0418">Kinase</keyword>
<feature type="binding site" evidence="12">
    <location>
        <begin position="40"/>
        <end position="42"/>
    </location>
    <ligand>
        <name>ATP</name>
        <dbReference type="ChEBI" id="CHEBI:30616"/>
    </ligand>
</feature>
<dbReference type="Pfam" id="PF13793">
    <property type="entry name" value="Pribosyltran_N"/>
    <property type="match status" value="1"/>
</dbReference>
<dbReference type="HAMAP" id="MF_00583_B">
    <property type="entry name" value="RibP_PPkinase_B"/>
    <property type="match status" value="1"/>
</dbReference>
<proteinExistence type="inferred from homology"/>
<keyword evidence="7 12" id="KW-0067">ATP-binding</keyword>
<dbReference type="SUPFAM" id="SSF53271">
    <property type="entry name" value="PRTase-like"/>
    <property type="match status" value="1"/>
</dbReference>
<dbReference type="InterPro" id="IPR005946">
    <property type="entry name" value="Rib-P_diPkinase"/>
</dbReference>
<comment type="subcellular location">
    <subcellularLocation>
        <location evidence="12">Cytoplasm</location>
    </subcellularLocation>
</comment>
<keyword evidence="3 12" id="KW-0479">Metal-binding</keyword>
<evidence type="ECO:0000256" key="10">
    <source>
        <dbReference type="ARBA" id="ARBA00054914"/>
    </source>
</evidence>
<dbReference type="GO" id="GO:0006164">
    <property type="term" value="P:purine nucleotide biosynthetic process"/>
    <property type="evidence" value="ECO:0007669"/>
    <property type="project" value="TreeGrafter"/>
</dbReference>
<dbReference type="CDD" id="cd06223">
    <property type="entry name" value="PRTases_typeI"/>
    <property type="match status" value="1"/>
</dbReference>
<comment type="catalytic activity">
    <reaction evidence="9 12">
        <text>D-ribose 5-phosphate + ATP = 5-phospho-alpha-D-ribose 1-diphosphate + AMP + H(+)</text>
        <dbReference type="Rhea" id="RHEA:15609"/>
        <dbReference type="ChEBI" id="CHEBI:15378"/>
        <dbReference type="ChEBI" id="CHEBI:30616"/>
        <dbReference type="ChEBI" id="CHEBI:58017"/>
        <dbReference type="ChEBI" id="CHEBI:78346"/>
        <dbReference type="ChEBI" id="CHEBI:456215"/>
        <dbReference type="EC" id="2.7.6.1"/>
    </reaction>
</comment>
<comment type="caution">
    <text evidence="14">The sequence shown here is derived from an EMBL/GenBank/DDBJ whole genome shotgun (WGS) entry which is preliminary data.</text>
</comment>
<dbReference type="PANTHER" id="PTHR10210:SF41">
    <property type="entry name" value="RIBOSE-PHOSPHATE PYROPHOSPHOKINASE 1, CHLOROPLASTIC"/>
    <property type="match status" value="1"/>
</dbReference>
<sequence>MISKPNLDIFTGTANPELANEVAKILGMNISSADIGYFSDGEIKVEIQENVRGHDTFIIQPTCSPTNKNVMEVMLIADALKRSSASRITAVVPYYGYARQDRRVRSARVPISAKVVADMFRSVGIDRVLTVDLHSETIQGFFDMPADNVYATGLMVQDIKIQSKGNMEDVVVVSPDVGGVVRSRALAKQLDGSELAIIDKRRAAANESEVMNIIGDVKGKICIVPDDIIDTAGTLCNAVEALKNEGAASVKAYITHPVLSGPAIERISNSSMDELVVTNSIPLSQEGKKCSKIRVISLAPTIAECIRRLSNEESLSAMFI</sequence>
<dbReference type="Proteomes" id="UP000705230">
    <property type="component" value="Unassembled WGS sequence"/>
</dbReference>
<comment type="cofactor">
    <cofactor evidence="12">
        <name>Mg(2+)</name>
        <dbReference type="ChEBI" id="CHEBI:18420"/>
    </cofactor>
    <text evidence="12">Binds 2 Mg(2+) ions per subunit.</text>
</comment>